<evidence type="ECO:0000256" key="1">
    <source>
        <dbReference type="ARBA" id="ARBA00001961"/>
    </source>
</evidence>
<dbReference type="RefSeq" id="XP_018004283.1">
    <property type="nucleotide sequence ID" value="XM_018149293.1"/>
</dbReference>
<dbReference type="InterPro" id="IPR006620">
    <property type="entry name" value="Pro_4_hyd_alph"/>
</dbReference>
<dbReference type="STRING" id="1664694.A0A0N1HF75"/>
<dbReference type="PANTHER" id="PTHR10869:SF247">
    <property type="entry name" value="FE2OG DIOXYGENASE DOMAIN-CONTAINING PROTEIN"/>
    <property type="match status" value="1"/>
</dbReference>
<dbReference type="AlphaFoldDB" id="A0A0N1HF75"/>
<feature type="region of interest" description="Disordered" evidence="6">
    <location>
        <begin position="1"/>
        <end position="35"/>
    </location>
</feature>
<evidence type="ECO:0000256" key="4">
    <source>
        <dbReference type="ARBA" id="ARBA00023002"/>
    </source>
</evidence>
<dbReference type="GO" id="GO:0031418">
    <property type="term" value="F:L-ascorbic acid binding"/>
    <property type="evidence" value="ECO:0007669"/>
    <property type="project" value="InterPro"/>
</dbReference>
<name>A0A0N1HF75_9EURO</name>
<accession>A0A0N1HF75</accession>
<dbReference type="OrthoDB" id="69177at2759"/>
<gene>
    <name evidence="8" type="ORF">AB675_8814</name>
</gene>
<evidence type="ECO:0000259" key="7">
    <source>
        <dbReference type="PROSITE" id="PS51471"/>
    </source>
</evidence>
<comment type="caution">
    <text evidence="8">The sequence shown here is derived from an EMBL/GenBank/DDBJ whole genome shotgun (WGS) entry which is preliminary data.</text>
</comment>
<evidence type="ECO:0000256" key="5">
    <source>
        <dbReference type="ARBA" id="ARBA00023004"/>
    </source>
</evidence>
<evidence type="ECO:0000256" key="2">
    <source>
        <dbReference type="ARBA" id="ARBA00022723"/>
    </source>
</evidence>
<dbReference type="GO" id="GO:0004656">
    <property type="term" value="F:procollagen-proline 4-dioxygenase activity"/>
    <property type="evidence" value="ECO:0007669"/>
    <property type="project" value="TreeGrafter"/>
</dbReference>
<reference evidence="8 9" key="1">
    <citation type="submission" date="2015-06" db="EMBL/GenBank/DDBJ databases">
        <title>Draft genome of the ant-associated black yeast Phialophora attae CBS 131958.</title>
        <authorList>
            <person name="Moreno L.F."/>
            <person name="Stielow B.J."/>
            <person name="de Hoog S."/>
            <person name="Vicente V.A."/>
            <person name="Weiss V.A."/>
            <person name="de Vries M."/>
            <person name="Cruz L.M."/>
            <person name="Souza E.M."/>
        </authorList>
    </citation>
    <scope>NUCLEOTIDE SEQUENCE [LARGE SCALE GENOMIC DNA]</scope>
    <source>
        <strain evidence="8 9">CBS 131958</strain>
    </source>
</reference>
<feature type="compositionally biased region" description="Basic residues" evidence="6">
    <location>
        <begin position="1"/>
        <end position="12"/>
    </location>
</feature>
<evidence type="ECO:0000313" key="8">
    <source>
        <dbReference type="EMBL" id="KPI44320.1"/>
    </source>
</evidence>
<feature type="domain" description="Fe2OG dioxygenase" evidence="7">
    <location>
        <begin position="341"/>
        <end position="464"/>
    </location>
</feature>
<dbReference type="PROSITE" id="PS51471">
    <property type="entry name" value="FE2OG_OXY"/>
    <property type="match status" value="1"/>
</dbReference>
<dbReference type="Pfam" id="PF13640">
    <property type="entry name" value="2OG-FeII_Oxy_3"/>
    <property type="match status" value="1"/>
</dbReference>
<dbReference type="PANTHER" id="PTHR10869">
    <property type="entry name" value="PROLYL 4-HYDROXYLASE ALPHA SUBUNIT"/>
    <property type="match status" value="1"/>
</dbReference>
<keyword evidence="3" id="KW-0223">Dioxygenase</keyword>
<evidence type="ECO:0000313" key="9">
    <source>
        <dbReference type="Proteomes" id="UP000038010"/>
    </source>
</evidence>
<proteinExistence type="predicted"/>
<dbReference type="Gene3D" id="2.60.120.620">
    <property type="entry name" value="q2cbj1_9rhob like domain"/>
    <property type="match status" value="1"/>
</dbReference>
<comment type="cofactor">
    <cofactor evidence="1">
        <name>L-ascorbate</name>
        <dbReference type="ChEBI" id="CHEBI:38290"/>
    </cofactor>
</comment>
<dbReference type="EMBL" id="LFJN01000003">
    <property type="protein sequence ID" value="KPI44320.1"/>
    <property type="molecule type" value="Genomic_DNA"/>
</dbReference>
<keyword evidence="9" id="KW-1185">Reference proteome</keyword>
<dbReference type="GeneID" id="28741173"/>
<dbReference type="InterPro" id="IPR044862">
    <property type="entry name" value="Pro_4_hyd_alph_FE2OG_OXY"/>
</dbReference>
<dbReference type="Proteomes" id="UP000038010">
    <property type="component" value="Unassembled WGS sequence"/>
</dbReference>
<evidence type="ECO:0000256" key="6">
    <source>
        <dbReference type="SAM" id="MobiDB-lite"/>
    </source>
</evidence>
<dbReference type="FunFam" id="2.60.120.620:FF:000020">
    <property type="entry name" value="Unplaced genomic scaffold supercont2.4, whole genome shotgun sequence"/>
    <property type="match status" value="1"/>
</dbReference>
<keyword evidence="4" id="KW-0560">Oxidoreductase</keyword>
<dbReference type="VEuPathDB" id="FungiDB:AB675_8814"/>
<dbReference type="InterPro" id="IPR045054">
    <property type="entry name" value="P4HA-like"/>
</dbReference>
<evidence type="ECO:0000256" key="3">
    <source>
        <dbReference type="ARBA" id="ARBA00022964"/>
    </source>
</evidence>
<dbReference type="InterPro" id="IPR005123">
    <property type="entry name" value="Oxoglu/Fe-dep_dioxygenase_dom"/>
</dbReference>
<dbReference type="GO" id="GO:0005506">
    <property type="term" value="F:iron ion binding"/>
    <property type="evidence" value="ECO:0007669"/>
    <property type="project" value="InterPro"/>
</dbReference>
<organism evidence="8 9">
    <name type="scientific">Cyphellophora attinorum</name>
    <dbReference type="NCBI Taxonomy" id="1664694"/>
    <lineage>
        <taxon>Eukaryota</taxon>
        <taxon>Fungi</taxon>
        <taxon>Dikarya</taxon>
        <taxon>Ascomycota</taxon>
        <taxon>Pezizomycotina</taxon>
        <taxon>Eurotiomycetes</taxon>
        <taxon>Chaetothyriomycetidae</taxon>
        <taxon>Chaetothyriales</taxon>
        <taxon>Cyphellophoraceae</taxon>
        <taxon>Cyphellophora</taxon>
    </lineage>
</organism>
<sequence length="470" mass="52191">MGRNKSLKRKRQAHESSRTDSIVTPPPDNATSDPRSLQTVIADEDLEITTETIATLSKYPSLIKSKACKDLRVAIYDFRQACTVGVNSSEDSNLTSRITAALSDGKYTDALVLLAEMRIRAQYPKLGAICRWVRDLDVVSGLSMKVDGISHAHEWTARDRERLRVLTMILRVSGPIDTSTDGVGFTTDPIRLLNVWDLRNKMPNQPWVCSAKITEQFRVIETTPGSQRKPPNLHPAILHASQDDAILLADDAPSTTLHNHPVVPNLSLIKNVLHPAECSRIVSAGQSVGFTPDAPIMASREDTSVLAHNFYWIIDTSFHDRLWQRVKSFIPSEVDGKQVRGLNRRFRVYRYVPGAEYRCHIDGAWPPSGINPVDDSYVYDSSPANAKQSSLYTFLLYLNDDFDAGETTFFTPSISDEVMNAYPVKPVAGAVALFPHGEGKGALLHEGSGVTRGVKYIIRTDVLYDVDKTL</sequence>
<dbReference type="SMART" id="SM00702">
    <property type="entry name" value="P4Hc"/>
    <property type="match status" value="1"/>
</dbReference>
<protein>
    <recommendedName>
        <fullName evidence="7">Fe2OG dioxygenase domain-containing protein</fullName>
    </recommendedName>
</protein>
<keyword evidence="5" id="KW-0408">Iron</keyword>
<dbReference type="GO" id="GO:0005783">
    <property type="term" value="C:endoplasmic reticulum"/>
    <property type="evidence" value="ECO:0007669"/>
    <property type="project" value="TreeGrafter"/>
</dbReference>
<keyword evidence="2" id="KW-0479">Metal-binding</keyword>